<comment type="caution">
    <text evidence="3">The sequence shown here is derived from an EMBL/GenBank/DDBJ whole genome shotgun (WGS) entry which is preliminary data.</text>
</comment>
<feature type="compositionally biased region" description="Low complexity" evidence="1">
    <location>
        <begin position="257"/>
        <end position="267"/>
    </location>
</feature>
<name>A0A852U924_9ACTN</name>
<dbReference type="Proteomes" id="UP000589036">
    <property type="component" value="Unassembled WGS sequence"/>
</dbReference>
<dbReference type="EMBL" id="JACCCC010000001">
    <property type="protein sequence ID" value="NYE50614.1"/>
    <property type="molecule type" value="Genomic_DNA"/>
</dbReference>
<sequence>MEFTKAKGKLFAIGAVVTALGGLGTALLIGWFFEGGRLPIILFGAPLLLLVGLGVVAYALIPFRLRVDEHGITTRHAPEGLNTSVPWPHIAALTIERKPGDKEDRAPYIVLWPTREANLGTDPSFDRNGHPAYLLGQIDEIKEPEERIRSVLAHYAGPRFTQRQDGVQERYWTDPRSGQEMVTFSPTGNDGRPVPQAPRPGRAPQPPYGQGHPQQYGQGQPQQQVPYPPYGQGYPRQQPQQPPYGQGHPRQQPPQGHPQQYGQPHPQWHNRGY</sequence>
<evidence type="ECO:0000256" key="2">
    <source>
        <dbReference type="SAM" id="Phobius"/>
    </source>
</evidence>
<evidence type="ECO:0000313" key="3">
    <source>
        <dbReference type="EMBL" id="NYE50614.1"/>
    </source>
</evidence>
<reference evidence="3 4" key="1">
    <citation type="submission" date="2020-07" db="EMBL/GenBank/DDBJ databases">
        <title>Sequencing the genomes of 1000 actinobacteria strains.</title>
        <authorList>
            <person name="Klenk H.-P."/>
        </authorList>
    </citation>
    <scope>NUCLEOTIDE SEQUENCE [LARGE SCALE GENOMIC DNA]</scope>
    <source>
        <strain evidence="3 4">CXB654</strain>
    </source>
</reference>
<feature type="compositionally biased region" description="Low complexity" evidence="1">
    <location>
        <begin position="208"/>
        <end position="250"/>
    </location>
</feature>
<protein>
    <submittedName>
        <fullName evidence="3">Uncharacterized protein</fullName>
    </submittedName>
</protein>
<feature type="transmembrane region" description="Helical" evidence="2">
    <location>
        <begin position="12"/>
        <end position="33"/>
    </location>
</feature>
<proteinExistence type="predicted"/>
<keyword evidence="2" id="KW-0812">Transmembrane</keyword>
<keyword evidence="2" id="KW-1133">Transmembrane helix</keyword>
<keyword evidence="2" id="KW-0472">Membrane</keyword>
<keyword evidence="4" id="KW-1185">Reference proteome</keyword>
<accession>A0A852U924</accession>
<dbReference type="RefSeq" id="WP_179646068.1">
    <property type="nucleotide sequence ID" value="NZ_BAAAYY010000044.1"/>
</dbReference>
<evidence type="ECO:0000256" key="1">
    <source>
        <dbReference type="SAM" id="MobiDB-lite"/>
    </source>
</evidence>
<dbReference type="AlphaFoldDB" id="A0A852U924"/>
<organism evidence="3 4">
    <name type="scientific">Spinactinospora alkalitolerans</name>
    <dbReference type="NCBI Taxonomy" id="687207"/>
    <lineage>
        <taxon>Bacteria</taxon>
        <taxon>Bacillati</taxon>
        <taxon>Actinomycetota</taxon>
        <taxon>Actinomycetes</taxon>
        <taxon>Streptosporangiales</taxon>
        <taxon>Nocardiopsidaceae</taxon>
        <taxon>Spinactinospora</taxon>
    </lineage>
</organism>
<evidence type="ECO:0000313" key="4">
    <source>
        <dbReference type="Proteomes" id="UP000589036"/>
    </source>
</evidence>
<feature type="transmembrane region" description="Helical" evidence="2">
    <location>
        <begin position="39"/>
        <end position="61"/>
    </location>
</feature>
<gene>
    <name evidence="3" type="ORF">HDA32_005734</name>
</gene>
<feature type="region of interest" description="Disordered" evidence="1">
    <location>
        <begin position="165"/>
        <end position="273"/>
    </location>
</feature>
<feature type="compositionally biased region" description="Pro residues" evidence="1">
    <location>
        <begin position="195"/>
        <end position="207"/>
    </location>
</feature>